<dbReference type="InterPro" id="IPR015421">
    <property type="entry name" value="PyrdxlP-dep_Trfase_major"/>
</dbReference>
<comment type="caution">
    <text evidence="7">The sequence shown here is derived from an EMBL/GenBank/DDBJ whole genome shotgun (WGS) entry which is preliminary data.</text>
</comment>
<keyword evidence="2" id="KW-0032">Aminotransferase</keyword>
<dbReference type="InterPro" id="IPR006311">
    <property type="entry name" value="TAT_signal"/>
</dbReference>
<dbReference type="Pfam" id="PF00155">
    <property type="entry name" value="Aminotran_1_2"/>
    <property type="match status" value="1"/>
</dbReference>
<sequence>MDVTRRNWLGLAGTAAASAPARAITIQPMVADPTGFAPAPGVAHLKYNENPLGPPASAIQAMADLARSAWYYADDAEERLKAKIGQRLGVPAAQVVLGHGSSELITSAALAWGRRGTILVPALQFDEPLLYPMAQGLNYRRVAMAPDMGIDLDALARAAALPGVAMVYLCNPNNPTGMVLPPAQLAAFAKALPAHVTLLVDEAYMELADNPAATTMLPLVANGANIIITRTFSKLFGMAGLRIGYAVASPENAAELKRHRLTISLNAPGLAAALAAWDDGAFQQQSRASIIAARRVLQAAVAKAGTVALPSQTNFLFVKVADANRFAAAMAQRGILVRGAWGPAWPEWSRVSTGRLADVERYARALPELVNV</sequence>
<evidence type="ECO:0000256" key="1">
    <source>
        <dbReference type="ARBA" id="ARBA00007970"/>
    </source>
</evidence>
<dbReference type="InterPro" id="IPR050106">
    <property type="entry name" value="HistidinolP_aminotransfase"/>
</dbReference>
<evidence type="ECO:0000313" key="7">
    <source>
        <dbReference type="EMBL" id="OYQ27692.1"/>
    </source>
</evidence>
<evidence type="ECO:0000313" key="8">
    <source>
        <dbReference type="Proteomes" id="UP000216991"/>
    </source>
</evidence>
<dbReference type="Proteomes" id="UP000216991">
    <property type="component" value="Unassembled WGS sequence"/>
</dbReference>
<dbReference type="InterPro" id="IPR015422">
    <property type="entry name" value="PyrdxlP-dep_Trfase_small"/>
</dbReference>
<gene>
    <name evidence="7" type="ORF">CHU93_10545</name>
</gene>
<dbReference type="EMBL" id="NOXT01000113">
    <property type="protein sequence ID" value="OYQ27692.1"/>
    <property type="molecule type" value="Genomic_DNA"/>
</dbReference>
<dbReference type="PANTHER" id="PTHR43643:SF3">
    <property type="entry name" value="HISTIDINOL-PHOSPHATE AMINOTRANSFERASE"/>
    <property type="match status" value="1"/>
</dbReference>
<keyword evidence="8" id="KW-1185">Reference proteome</keyword>
<proteinExistence type="inferred from homology"/>
<evidence type="ECO:0000256" key="2">
    <source>
        <dbReference type="ARBA" id="ARBA00022576"/>
    </source>
</evidence>
<dbReference type="RefSeq" id="WP_094474003.1">
    <property type="nucleotide sequence ID" value="NZ_NOXT01000113.1"/>
</dbReference>
<dbReference type="CDD" id="cd00609">
    <property type="entry name" value="AAT_like"/>
    <property type="match status" value="1"/>
</dbReference>
<reference evidence="7 8" key="1">
    <citation type="submission" date="2017-07" db="EMBL/GenBank/DDBJ databases">
        <title>Sandarakinorhabdus cyanobacteriorum sp. nov., a novel bacterium isolated from cyanobacterial aggregates in a eutrophic lake.</title>
        <authorList>
            <person name="Cai H."/>
        </authorList>
    </citation>
    <scope>NUCLEOTIDE SEQUENCE [LARGE SCALE GENOMIC DNA]</scope>
    <source>
        <strain evidence="7 8">TH057</strain>
    </source>
</reference>
<dbReference type="GO" id="GO:0008483">
    <property type="term" value="F:transaminase activity"/>
    <property type="evidence" value="ECO:0007669"/>
    <property type="project" value="UniProtKB-KW"/>
</dbReference>
<keyword evidence="4" id="KW-0663">Pyridoxal phosphate</keyword>
<comment type="pathway">
    <text evidence="5">Amino-acid biosynthesis.</text>
</comment>
<protein>
    <recommendedName>
        <fullName evidence="6">Aminotransferase class I/classII large domain-containing protein</fullName>
    </recommendedName>
</protein>
<evidence type="ECO:0000259" key="6">
    <source>
        <dbReference type="Pfam" id="PF00155"/>
    </source>
</evidence>
<evidence type="ECO:0000256" key="4">
    <source>
        <dbReference type="ARBA" id="ARBA00022898"/>
    </source>
</evidence>
<evidence type="ECO:0000256" key="5">
    <source>
        <dbReference type="ARBA" id="ARBA00029440"/>
    </source>
</evidence>
<dbReference type="Gene3D" id="3.90.1150.10">
    <property type="entry name" value="Aspartate Aminotransferase, domain 1"/>
    <property type="match status" value="1"/>
</dbReference>
<dbReference type="PANTHER" id="PTHR43643">
    <property type="entry name" value="HISTIDINOL-PHOSPHATE AMINOTRANSFERASE 2"/>
    <property type="match status" value="1"/>
</dbReference>
<organism evidence="7 8">
    <name type="scientific">Sandarakinorhabdus cyanobacteriorum</name>
    <dbReference type="NCBI Taxonomy" id="1981098"/>
    <lineage>
        <taxon>Bacteria</taxon>
        <taxon>Pseudomonadati</taxon>
        <taxon>Pseudomonadota</taxon>
        <taxon>Alphaproteobacteria</taxon>
        <taxon>Sphingomonadales</taxon>
        <taxon>Sphingosinicellaceae</taxon>
        <taxon>Sandarakinorhabdus</taxon>
    </lineage>
</organism>
<comment type="similarity">
    <text evidence="1">Belongs to the class-II pyridoxal-phosphate-dependent aminotransferase family. Histidinol-phosphate aminotransferase subfamily.</text>
</comment>
<name>A0A255YEL9_9SPHN</name>
<accession>A0A255YEL9</accession>
<evidence type="ECO:0000256" key="3">
    <source>
        <dbReference type="ARBA" id="ARBA00022679"/>
    </source>
</evidence>
<dbReference type="OrthoDB" id="9809616at2"/>
<dbReference type="AlphaFoldDB" id="A0A255YEL9"/>
<dbReference type="SUPFAM" id="SSF53383">
    <property type="entry name" value="PLP-dependent transferases"/>
    <property type="match status" value="1"/>
</dbReference>
<keyword evidence="3" id="KW-0808">Transferase</keyword>
<dbReference type="GO" id="GO:0030170">
    <property type="term" value="F:pyridoxal phosphate binding"/>
    <property type="evidence" value="ECO:0007669"/>
    <property type="project" value="InterPro"/>
</dbReference>
<feature type="domain" description="Aminotransferase class I/classII large" evidence="6">
    <location>
        <begin position="44"/>
        <end position="366"/>
    </location>
</feature>
<dbReference type="InterPro" id="IPR015424">
    <property type="entry name" value="PyrdxlP-dep_Trfase"/>
</dbReference>
<dbReference type="InterPro" id="IPR004839">
    <property type="entry name" value="Aminotransferase_I/II_large"/>
</dbReference>
<dbReference type="Gene3D" id="3.40.640.10">
    <property type="entry name" value="Type I PLP-dependent aspartate aminotransferase-like (Major domain)"/>
    <property type="match status" value="1"/>
</dbReference>
<dbReference type="PROSITE" id="PS51318">
    <property type="entry name" value="TAT"/>
    <property type="match status" value="1"/>
</dbReference>